<protein>
    <submittedName>
        <fullName evidence="6">Helix-turn-helix domain-containing protein</fullName>
    </submittedName>
</protein>
<evidence type="ECO:0000256" key="4">
    <source>
        <dbReference type="ARBA" id="ARBA00023163"/>
    </source>
</evidence>
<dbReference type="Gene3D" id="1.10.260.40">
    <property type="entry name" value="lambda repressor-like DNA-binding domains"/>
    <property type="match status" value="1"/>
</dbReference>
<reference evidence="6" key="1">
    <citation type="submission" date="2022-09" db="EMBL/GenBank/DDBJ databases">
        <title>Intensive care unit water sources are persistently colonized with multi-drug resistant bacteria and are the site of extensive horizontal gene transfer of antibiotic resistance genes.</title>
        <authorList>
            <person name="Diorio-Toth L."/>
        </authorList>
    </citation>
    <scope>NUCLEOTIDE SEQUENCE</scope>
    <source>
        <strain evidence="6">GD03832</strain>
    </source>
</reference>
<comment type="similarity">
    <text evidence="1">Belongs to the ner transcriptional regulatory family.</text>
</comment>
<proteinExistence type="inferred from homology"/>
<dbReference type="AlphaFoldDB" id="A0AA42PX40"/>
<gene>
    <name evidence="6" type="ORF">N5D63_03695</name>
</gene>
<organism evidence="6 7">
    <name type="scientific">Comamonas thiooxydans</name>
    <dbReference type="NCBI Taxonomy" id="363952"/>
    <lineage>
        <taxon>Bacteria</taxon>
        <taxon>Pseudomonadati</taxon>
        <taxon>Pseudomonadota</taxon>
        <taxon>Betaproteobacteria</taxon>
        <taxon>Burkholderiales</taxon>
        <taxon>Comamonadaceae</taxon>
        <taxon>Comamonas</taxon>
    </lineage>
</organism>
<name>A0AA42PX40_9BURK</name>
<keyword evidence="3" id="KW-0238">DNA-binding</keyword>
<dbReference type="SUPFAM" id="SSF47413">
    <property type="entry name" value="lambda repressor-like DNA-binding domains"/>
    <property type="match status" value="1"/>
</dbReference>
<dbReference type="EMBL" id="JAOCEK010000002">
    <property type="protein sequence ID" value="MDH1333247.1"/>
    <property type="molecule type" value="Genomic_DNA"/>
</dbReference>
<comment type="caution">
    <text evidence="6">The sequence shown here is derived from an EMBL/GenBank/DDBJ whole genome shotgun (WGS) entry which is preliminary data.</text>
</comment>
<evidence type="ECO:0000256" key="1">
    <source>
        <dbReference type="ARBA" id="ARBA00006157"/>
    </source>
</evidence>
<dbReference type="Proteomes" id="UP001161065">
    <property type="component" value="Unassembled WGS sequence"/>
</dbReference>
<sequence>MDTQKCKTTADWHPADVKAALEKRGVSLRQLAHAHGYSHFQRVLTTHWWAAEQIVAAALELQPAEIWPTRYAVPRTRAQSRTVKIEVTRKGNIRKLSQERRP</sequence>
<dbReference type="GO" id="GO:0003677">
    <property type="term" value="F:DNA binding"/>
    <property type="evidence" value="ECO:0007669"/>
    <property type="project" value="UniProtKB-KW"/>
</dbReference>
<evidence type="ECO:0000256" key="3">
    <source>
        <dbReference type="ARBA" id="ARBA00023125"/>
    </source>
</evidence>
<dbReference type="InterPro" id="IPR038722">
    <property type="entry name" value="Ner_HTH_dom"/>
</dbReference>
<dbReference type="Pfam" id="PF13693">
    <property type="entry name" value="HTH_35"/>
    <property type="match status" value="1"/>
</dbReference>
<evidence type="ECO:0000256" key="2">
    <source>
        <dbReference type="ARBA" id="ARBA00023015"/>
    </source>
</evidence>
<evidence type="ECO:0000259" key="5">
    <source>
        <dbReference type="Pfam" id="PF13693"/>
    </source>
</evidence>
<keyword evidence="4" id="KW-0804">Transcription</keyword>
<feature type="domain" description="Ner winged helix-turn-helix DNA-binding" evidence="5">
    <location>
        <begin position="11"/>
        <end position="82"/>
    </location>
</feature>
<evidence type="ECO:0000313" key="6">
    <source>
        <dbReference type="EMBL" id="MDH1333247.1"/>
    </source>
</evidence>
<dbReference type="InterPro" id="IPR010982">
    <property type="entry name" value="Lambda_DNA-bd_dom_sf"/>
</dbReference>
<keyword evidence="2" id="KW-0805">Transcription regulation</keyword>
<dbReference type="RefSeq" id="WP_280006959.1">
    <property type="nucleotide sequence ID" value="NZ_JAOCEP010000001.1"/>
</dbReference>
<accession>A0AA42PX40</accession>
<evidence type="ECO:0000313" key="7">
    <source>
        <dbReference type="Proteomes" id="UP001161065"/>
    </source>
</evidence>